<evidence type="ECO:0000256" key="7">
    <source>
        <dbReference type="RuleBase" id="RU003815"/>
    </source>
</evidence>
<evidence type="ECO:0000313" key="9">
    <source>
        <dbReference type="EMBL" id="CAH2352430.1"/>
    </source>
</evidence>
<evidence type="ECO:0000256" key="6">
    <source>
        <dbReference type="ARBA" id="ARBA00042623"/>
    </source>
</evidence>
<dbReference type="InterPro" id="IPR023035">
    <property type="entry name" value="Ribosomal_uS9_bac/plastid"/>
</dbReference>
<dbReference type="SUPFAM" id="SSF54211">
    <property type="entry name" value="Ribosomal protein S5 domain 2-like"/>
    <property type="match status" value="1"/>
</dbReference>
<dbReference type="GO" id="GO:0003735">
    <property type="term" value="F:structural constituent of ribosome"/>
    <property type="evidence" value="ECO:0007669"/>
    <property type="project" value="InterPro"/>
</dbReference>
<feature type="region of interest" description="Disordered" evidence="8">
    <location>
        <begin position="25"/>
        <end position="94"/>
    </location>
</feature>
<feature type="compositionally biased region" description="Low complexity" evidence="8">
    <location>
        <begin position="35"/>
        <end position="59"/>
    </location>
</feature>
<dbReference type="Pfam" id="PF00380">
    <property type="entry name" value="Ribosomal_S9"/>
    <property type="match status" value="1"/>
</dbReference>
<dbReference type="InterPro" id="IPR014721">
    <property type="entry name" value="Ribsml_uS5_D2-typ_fold_subgr"/>
</dbReference>
<dbReference type="InterPro" id="IPR020574">
    <property type="entry name" value="Ribosomal_uS9_CS"/>
</dbReference>
<dbReference type="Gene3D" id="3.30.230.10">
    <property type="match status" value="1"/>
</dbReference>
<dbReference type="PANTHER" id="PTHR21569:SF1">
    <property type="entry name" value="SMALL RIBOSOMAL SUBUNIT PROTEIN US9M"/>
    <property type="match status" value="1"/>
</dbReference>
<dbReference type="FunFam" id="3.30.230.10:FF:000001">
    <property type="entry name" value="30S ribosomal protein S9"/>
    <property type="match status" value="1"/>
</dbReference>
<name>A0A9P0QPC3_9ASCO</name>
<reference evidence="9" key="1">
    <citation type="submission" date="2022-03" db="EMBL/GenBank/DDBJ databases">
        <authorList>
            <person name="Legras J.-L."/>
            <person name="Devillers H."/>
            <person name="Grondin C."/>
        </authorList>
    </citation>
    <scope>NUCLEOTIDE SEQUENCE</scope>
    <source>
        <strain evidence="9">CLIB 1423</strain>
    </source>
</reference>
<dbReference type="InterPro" id="IPR000754">
    <property type="entry name" value="Ribosomal_uS9"/>
</dbReference>
<dbReference type="AlphaFoldDB" id="A0A9P0QPC3"/>
<dbReference type="GO" id="GO:0003723">
    <property type="term" value="F:RNA binding"/>
    <property type="evidence" value="ECO:0007669"/>
    <property type="project" value="TreeGrafter"/>
</dbReference>
<evidence type="ECO:0000256" key="8">
    <source>
        <dbReference type="SAM" id="MobiDB-lite"/>
    </source>
</evidence>
<dbReference type="EMBL" id="CAKXYY010000006">
    <property type="protein sequence ID" value="CAH2352430.1"/>
    <property type="molecule type" value="Genomic_DNA"/>
</dbReference>
<accession>A0A9P0QPC3</accession>
<dbReference type="PROSITE" id="PS00360">
    <property type="entry name" value="RIBOSOMAL_S9"/>
    <property type="match status" value="1"/>
</dbReference>
<evidence type="ECO:0000256" key="5">
    <source>
        <dbReference type="ARBA" id="ARBA00039318"/>
    </source>
</evidence>
<evidence type="ECO:0000256" key="2">
    <source>
        <dbReference type="ARBA" id="ARBA00022946"/>
    </source>
</evidence>
<keyword evidence="2" id="KW-0809">Transit peptide</keyword>
<evidence type="ECO:0000256" key="4">
    <source>
        <dbReference type="ARBA" id="ARBA00023274"/>
    </source>
</evidence>
<comment type="caution">
    <text evidence="9">The sequence shown here is derived from an EMBL/GenBank/DDBJ whole genome shotgun (WGS) entry which is preliminary data.</text>
</comment>
<keyword evidence="3 7" id="KW-0689">Ribosomal protein</keyword>
<keyword evidence="10" id="KW-1185">Reference proteome</keyword>
<keyword evidence="4 7" id="KW-0687">Ribonucleoprotein</keyword>
<dbReference type="GO" id="GO:0005763">
    <property type="term" value="C:mitochondrial small ribosomal subunit"/>
    <property type="evidence" value="ECO:0007669"/>
    <property type="project" value="TreeGrafter"/>
</dbReference>
<evidence type="ECO:0000256" key="3">
    <source>
        <dbReference type="ARBA" id="ARBA00022980"/>
    </source>
</evidence>
<comment type="similarity">
    <text evidence="1 7">Belongs to the universal ribosomal protein uS9 family.</text>
</comment>
<gene>
    <name evidence="9" type="ORF">CLIB1423_06S06260</name>
</gene>
<dbReference type="Proteomes" id="UP000837801">
    <property type="component" value="Unassembled WGS sequence"/>
</dbReference>
<dbReference type="InterPro" id="IPR020568">
    <property type="entry name" value="Ribosomal_Su5_D2-typ_SF"/>
</dbReference>
<proteinExistence type="inferred from homology"/>
<evidence type="ECO:0000313" key="10">
    <source>
        <dbReference type="Proteomes" id="UP000837801"/>
    </source>
</evidence>
<dbReference type="PANTHER" id="PTHR21569">
    <property type="entry name" value="RIBOSOMAL PROTEIN S9"/>
    <property type="match status" value="1"/>
</dbReference>
<dbReference type="NCBIfam" id="NF001099">
    <property type="entry name" value="PRK00132.1"/>
    <property type="match status" value="1"/>
</dbReference>
<dbReference type="GO" id="GO:0006412">
    <property type="term" value="P:translation"/>
    <property type="evidence" value="ECO:0007669"/>
    <property type="project" value="InterPro"/>
</dbReference>
<dbReference type="OrthoDB" id="10254627at2759"/>
<sequence length="362" mass="40774">MSLRSIQSLYSGARIPIRTFSSTVNRFQQQPPQPSSQAQAQAQNQAQGQAQAQAQAQAQTKPKLDGVDAVSGRPLIPNKKHEDPQNSNSNVRSFSYPIPSDLGLQLPKMDARLERLRVVPSLQTFYGGNPGHDYTMNRLNQVVRKYINLPTKVSDAKTQKEQKRFINFEEYKEKIGGGTRLKPLHHKDLTTVLQRLRSIEPQLMPEEVQTVLNEFTYVGGSESQRAKVLKTLDEFGRSLSHGRRKTSKARVYLVKGEGEIIINGRSFMDYFPYDKHRSRINYPFVTVAQEGQYNVFVEVVGGGIGGQCEAIMYGIAKGLIIHNPLLKSRLSAAGLMTRDARKVERKKPGKLKARKMPAWVKR</sequence>
<organism evidence="9 10">
    <name type="scientific">[Candida] railenensis</name>
    <dbReference type="NCBI Taxonomy" id="45579"/>
    <lineage>
        <taxon>Eukaryota</taxon>
        <taxon>Fungi</taxon>
        <taxon>Dikarya</taxon>
        <taxon>Ascomycota</taxon>
        <taxon>Saccharomycotina</taxon>
        <taxon>Pichiomycetes</taxon>
        <taxon>Debaryomycetaceae</taxon>
        <taxon>Kurtzmaniella</taxon>
    </lineage>
</organism>
<evidence type="ECO:0000256" key="1">
    <source>
        <dbReference type="ARBA" id="ARBA00005251"/>
    </source>
</evidence>
<protein>
    <recommendedName>
        <fullName evidence="5">Small ribosomal subunit protein uS9m</fullName>
    </recommendedName>
    <alternativeName>
        <fullName evidence="6">37S ribosomal protein S9, mitochondrial</fullName>
    </alternativeName>
</protein>